<gene>
    <name evidence="2" type="ORF">FXF47_09165</name>
</gene>
<name>A0A5D0MG47_9BACT</name>
<dbReference type="EMBL" id="VSIX01000135">
    <property type="protein sequence ID" value="TYB30451.1"/>
    <property type="molecule type" value="Genomic_DNA"/>
</dbReference>
<reference evidence="2" key="1">
    <citation type="submission" date="2019-08" db="EMBL/GenBank/DDBJ databases">
        <title>Genomic characterization of a novel candidate phylum (ARYD3) from a high temperature, high salinity tertiary oil reservoir in north central Oklahoma, USA.</title>
        <authorList>
            <person name="Youssef N.H."/>
            <person name="Yadav A."/>
            <person name="Elshahed M.S."/>
        </authorList>
    </citation>
    <scope>NUCLEOTIDE SEQUENCE [LARGE SCALE GENOMIC DNA]</scope>
    <source>
        <strain evidence="2">ARYD3</strain>
    </source>
</reference>
<sequence length="343" mass="39630">MAEDKNEKKWYDYLLTIKKPLVYLGMFLVVIIPFLSRCKLKTYETDLVKKVFTRVEKIHEYNKEHPDSKRGILLGFDYGPSTTPENDPMLYAVLRHAFLRDIPVVAWAPYVAYLQLAEGRIKRIAKEYKAEYGKDYVFMGLAYPPTPYMISTGTDMRPMFNTDYYGNDVYKLPILDRFNNYDAFGLVVTISGTAMPEVWLRYANSLYNQDVAVATTAVNAAKFYAYAASGQFTGMIAGLKGAAEYEQMVTRLENKVIDEDIKEYLTGLYKNVDKDKYPEKYYEPEYTKSEINTAILRRRQAGRGMSSQFGAHVYVIILIIIGNVGYYFKRRDEKRRKTGKWGA</sequence>
<protein>
    <submittedName>
        <fullName evidence="2">Uncharacterized protein</fullName>
    </submittedName>
</protein>
<evidence type="ECO:0000313" key="2">
    <source>
        <dbReference type="EMBL" id="TYB30451.1"/>
    </source>
</evidence>
<keyword evidence="1" id="KW-1133">Transmembrane helix</keyword>
<dbReference type="AlphaFoldDB" id="A0A5D0MG47"/>
<dbReference type="Proteomes" id="UP000324143">
    <property type="component" value="Unassembled WGS sequence"/>
</dbReference>
<comment type="caution">
    <text evidence="2">The sequence shown here is derived from an EMBL/GenBank/DDBJ whole genome shotgun (WGS) entry which is preliminary data.</text>
</comment>
<feature type="transmembrane region" description="Helical" evidence="1">
    <location>
        <begin position="309"/>
        <end position="328"/>
    </location>
</feature>
<keyword evidence="1" id="KW-0472">Membrane</keyword>
<feature type="transmembrane region" description="Helical" evidence="1">
    <location>
        <begin position="20"/>
        <end position="36"/>
    </location>
</feature>
<evidence type="ECO:0000256" key="1">
    <source>
        <dbReference type="SAM" id="Phobius"/>
    </source>
</evidence>
<evidence type="ECO:0000313" key="3">
    <source>
        <dbReference type="Proteomes" id="UP000324143"/>
    </source>
</evidence>
<keyword evidence="1" id="KW-0812">Transmembrane</keyword>
<accession>A0A5D0MG47</accession>
<keyword evidence="3" id="KW-1185">Reference proteome</keyword>
<organism evidence="2 3">
    <name type="scientific">Candidatus Mcinerneyibacterium aminivorans</name>
    <dbReference type="NCBI Taxonomy" id="2703815"/>
    <lineage>
        <taxon>Bacteria</taxon>
        <taxon>Candidatus Macinerneyibacteriota</taxon>
        <taxon>Candidatus Mcinerneyibacteria</taxon>
        <taxon>Candidatus Mcinerneyibacteriales</taxon>
        <taxon>Candidatus Mcinerneyibacteriaceae</taxon>
        <taxon>Candidatus Mcinerneyibacterium</taxon>
    </lineage>
</organism>
<proteinExistence type="predicted"/>